<proteinExistence type="predicted"/>
<protein>
    <recommendedName>
        <fullName evidence="1">Cohesin domain-containing protein</fullName>
    </recommendedName>
</protein>
<dbReference type="GO" id="GO:0000272">
    <property type="term" value="P:polysaccharide catabolic process"/>
    <property type="evidence" value="ECO:0007669"/>
    <property type="project" value="InterPro"/>
</dbReference>
<feature type="non-terminal residue" evidence="2">
    <location>
        <position position="174"/>
    </location>
</feature>
<evidence type="ECO:0000313" key="3">
    <source>
        <dbReference type="Proteomes" id="UP000231252"/>
    </source>
</evidence>
<dbReference type="SUPFAM" id="SSF49384">
    <property type="entry name" value="Carbohydrate-binding domain"/>
    <property type="match status" value="1"/>
</dbReference>
<evidence type="ECO:0000259" key="1">
    <source>
        <dbReference type="Pfam" id="PF00963"/>
    </source>
</evidence>
<dbReference type="GO" id="GO:0030246">
    <property type="term" value="F:carbohydrate binding"/>
    <property type="evidence" value="ECO:0007669"/>
    <property type="project" value="InterPro"/>
</dbReference>
<reference evidence="3" key="1">
    <citation type="submission" date="2017-09" db="EMBL/GenBank/DDBJ databases">
        <title>Depth-based differentiation of microbial function through sediment-hosted aquifers and enrichment of novel symbionts in the deep terrestrial subsurface.</title>
        <authorList>
            <person name="Probst A.J."/>
            <person name="Ladd B."/>
            <person name="Jarett J.K."/>
            <person name="Geller-Mcgrath D.E."/>
            <person name="Sieber C.M.K."/>
            <person name="Emerson J.B."/>
            <person name="Anantharaman K."/>
            <person name="Thomas B.C."/>
            <person name="Malmstrom R."/>
            <person name="Stieglmeier M."/>
            <person name="Klingl A."/>
            <person name="Woyke T."/>
            <person name="Ryan C.M."/>
            <person name="Banfield J.F."/>
        </authorList>
    </citation>
    <scope>NUCLEOTIDE SEQUENCE [LARGE SCALE GENOMIC DNA]</scope>
</reference>
<dbReference type="Proteomes" id="UP000231252">
    <property type="component" value="Unassembled WGS sequence"/>
</dbReference>
<dbReference type="Gene3D" id="2.60.40.680">
    <property type="match status" value="1"/>
</dbReference>
<organism evidence="2 3">
    <name type="scientific">candidate division WWE3 bacterium CG08_land_8_20_14_0_20_41_10</name>
    <dbReference type="NCBI Taxonomy" id="1975085"/>
    <lineage>
        <taxon>Bacteria</taxon>
        <taxon>Katanobacteria</taxon>
    </lineage>
</organism>
<dbReference type="Pfam" id="PF00963">
    <property type="entry name" value="Cohesin"/>
    <property type="match status" value="1"/>
</dbReference>
<sequence>MFLFSFCLAMPAFAGSASLYLSPSVGNYTVGNTFLVQIKVNSGGLAINAADSTLIFDPDKLEVASLSKTDSVFSLWVQEPVFSNSLGTINFAGGKPSPGFVGAAGTIINITFKAKIAGTANLTFAAGSVLADDGKGTNILASMGAAAYALASKTITPLLPVEAPTGPTTPSLPT</sequence>
<evidence type="ECO:0000313" key="2">
    <source>
        <dbReference type="EMBL" id="PIS22372.1"/>
    </source>
</evidence>
<dbReference type="AlphaFoldDB" id="A0A2H0XBT9"/>
<dbReference type="CDD" id="cd08547">
    <property type="entry name" value="Type_II_cohesin"/>
    <property type="match status" value="1"/>
</dbReference>
<feature type="domain" description="Cohesin" evidence="1">
    <location>
        <begin position="27"/>
        <end position="135"/>
    </location>
</feature>
<gene>
    <name evidence="2" type="ORF">COT50_02305</name>
</gene>
<dbReference type="EMBL" id="PEYU01000050">
    <property type="protein sequence ID" value="PIS22372.1"/>
    <property type="molecule type" value="Genomic_DNA"/>
</dbReference>
<comment type="caution">
    <text evidence="2">The sequence shown here is derived from an EMBL/GenBank/DDBJ whole genome shotgun (WGS) entry which is preliminary data.</text>
</comment>
<dbReference type="InterPro" id="IPR002102">
    <property type="entry name" value="Cohesin_dom"/>
</dbReference>
<dbReference type="InterPro" id="IPR008965">
    <property type="entry name" value="CBM2/CBM3_carb-bd_dom_sf"/>
</dbReference>
<name>A0A2H0XBT9_UNCKA</name>
<accession>A0A2H0XBT9</accession>